<organism evidence="5 6">
    <name type="scientific">Ficus carica</name>
    <name type="common">Common fig</name>
    <dbReference type="NCBI Taxonomy" id="3494"/>
    <lineage>
        <taxon>Eukaryota</taxon>
        <taxon>Viridiplantae</taxon>
        <taxon>Streptophyta</taxon>
        <taxon>Embryophyta</taxon>
        <taxon>Tracheophyta</taxon>
        <taxon>Spermatophyta</taxon>
        <taxon>Magnoliopsida</taxon>
        <taxon>eudicotyledons</taxon>
        <taxon>Gunneridae</taxon>
        <taxon>Pentapetalae</taxon>
        <taxon>rosids</taxon>
        <taxon>fabids</taxon>
        <taxon>Rosales</taxon>
        <taxon>Moraceae</taxon>
        <taxon>Ficeae</taxon>
        <taxon>Ficus</taxon>
    </lineage>
</organism>
<dbReference type="FunFam" id="2.60.120.330:FF:000136">
    <property type="entry name" value="Uncharacterized protein"/>
    <property type="match status" value="1"/>
</dbReference>
<dbReference type="AlphaFoldDB" id="A0AA88ADI2"/>
<dbReference type="Proteomes" id="UP001187192">
    <property type="component" value="Unassembled WGS sequence"/>
</dbReference>
<keyword evidence="2" id="KW-0847">Vitamin C</keyword>
<dbReference type="InterPro" id="IPR050295">
    <property type="entry name" value="Plant_2OG-oxidoreductases"/>
</dbReference>
<protein>
    <recommendedName>
        <fullName evidence="4">Non-haem dioxygenase N-terminal domain-containing protein</fullName>
    </recommendedName>
</protein>
<dbReference type="PANTHER" id="PTHR47991">
    <property type="entry name" value="OXOGLUTARATE/IRON-DEPENDENT DIOXYGENASE"/>
    <property type="match status" value="1"/>
</dbReference>
<reference evidence="5" key="1">
    <citation type="submission" date="2023-07" db="EMBL/GenBank/DDBJ databases">
        <title>draft genome sequence of fig (Ficus carica).</title>
        <authorList>
            <person name="Takahashi T."/>
            <person name="Nishimura K."/>
        </authorList>
    </citation>
    <scope>NUCLEOTIDE SEQUENCE</scope>
</reference>
<feature type="domain" description="Non-haem dioxygenase N-terminal" evidence="4">
    <location>
        <begin position="38"/>
        <end position="145"/>
    </location>
</feature>
<keyword evidence="1" id="KW-0479">Metal-binding</keyword>
<evidence type="ECO:0000256" key="3">
    <source>
        <dbReference type="ARBA" id="ARBA00023004"/>
    </source>
</evidence>
<accession>A0AA88ADI2</accession>
<dbReference type="InterPro" id="IPR026992">
    <property type="entry name" value="DIOX_N"/>
</dbReference>
<evidence type="ECO:0000259" key="4">
    <source>
        <dbReference type="Pfam" id="PF14226"/>
    </source>
</evidence>
<sequence>MENLVSNWSRTAPTLPKSYIFPPDKRPDQLTFPLDKTIPVIDFANHDPTSTMEQIMKAGQEYGIFQVINHGVSKELLDETMKVVKEFHAMPTEDKARECSKDPKKRCRLYTSSENFSTEELHYWRDALVHPCHPLEEQMQFWPENPIRYREVVGKFTIEVRKLANKILEMISQGLGLSPGFFGGELCENPVVLVITNGRLKGAEHRVVTNSGLPRTTTSLFIYPSNDSLIKPEATLVDASNNPPLYRAFHYKDFRSYFISNTADAKKVHEFMDRYN</sequence>
<evidence type="ECO:0000256" key="2">
    <source>
        <dbReference type="ARBA" id="ARBA00022896"/>
    </source>
</evidence>
<keyword evidence="6" id="KW-1185">Reference proteome</keyword>
<evidence type="ECO:0000313" key="5">
    <source>
        <dbReference type="EMBL" id="GMN48967.1"/>
    </source>
</evidence>
<dbReference type="InterPro" id="IPR027443">
    <property type="entry name" value="IPNS-like_sf"/>
</dbReference>
<dbReference type="EMBL" id="BTGU01000029">
    <property type="protein sequence ID" value="GMN48967.1"/>
    <property type="molecule type" value="Genomic_DNA"/>
</dbReference>
<gene>
    <name evidence="5" type="ORF">TIFTF001_018125</name>
</gene>
<dbReference type="SUPFAM" id="SSF51197">
    <property type="entry name" value="Clavaminate synthase-like"/>
    <property type="match status" value="1"/>
</dbReference>
<proteinExistence type="predicted"/>
<evidence type="ECO:0000256" key="1">
    <source>
        <dbReference type="ARBA" id="ARBA00022723"/>
    </source>
</evidence>
<comment type="caution">
    <text evidence="5">The sequence shown here is derived from an EMBL/GenBank/DDBJ whole genome shotgun (WGS) entry which is preliminary data.</text>
</comment>
<dbReference type="GO" id="GO:0031418">
    <property type="term" value="F:L-ascorbic acid binding"/>
    <property type="evidence" value="ECO:0007669"/>
    <property type="project" value="UniProtKB-KW"/>
</dbReference>
<evidence type="ECO:0000313" key="6">
    <source>
        <dbReference type="Proteomes" id="UP001187192"/>
    </source>
</evidence>
<name>A0AA88ADI2_FICCA</name>
<keyword evidence="3" id="KW-0408">Iron</keyword>
<dbReference type="Pfam" id="PF14226">
    <property type="entry name" value="DIOX_N"/>
    <property type="match status" value="1"/>
</dbReference>
<dbReference type="GO" id="GO:0046872">
    <property type="term" value="F:metal ion binding"/>
    <property type="evidence" value="ECO:0007669"/>
    <property type="project" value="UniProtKB-KW"/>
</dbReference>
<dbReference type="Gene3D" id="2.60.120.330">
    <property type="entry name" value="B-lactam Antibiotic, Isopenicillin N Synthase, Chain"/>
    <property type="match status" value="2"/>
</dbReference>